<feature type="non-terminal residue" evidence="3">
    <location>
        <position position="150"/>
    </location>
</feature>
<evidence type="ECO:0000259" key="1">
    <source>
        <dbReference type="Pfam" id="PF00650"/>
    </source>
</evidence>
<dbReference type="PaxDb" id="121845-A0A3Q0IW65"/>
<evidence type="ECO:0000313" key="2">
    <source>
        <dbReference type="Proteomes" id="UP000079169"/>
    </source>
</evidence>
<keyword evidence="2" id="KW-1185">Reference proteome</keyword>
<name>A0A3Q0IW65_DIACI</name>
<sequence length="150" mass="17238">MCILPRPTKDGYRIVYSQIADPGSKAYNIVDSYKRIFAQMDLLLSKDHCCRGYVYILSGKSVGLWHASHWTVSLVKSLFEIIAKSRPEGVVAWYFMDMNMILKPVFTVTLKVLSDESLRKKVHFNDKKNLEAILSKDVNIDSSLHLVDRR</sequence>
<proteinExistence type="predicted"/>
<dbReference type="InterPro" id="IPR001251">
    <property type="entry name" value="CRAL-TRIO_dom"/>
</dbReference>
<gene>
    <name evidence="3" type="primary">LOC113468058</name>
</gene>
<reference evidence="3" key="1">
    <citation type="submission" date="2025-08" db="UniProtKB">
        <authorList>
            <consortium name="RefSeq"/>
        </authorList>
    </citation>
    <scope>IDENTIFICATION</scope>
</reference>
<dbReference type="InterPro" id="IPR036865">
    <property type="entry name" value="CRAL-TRIO_dom_sf"/>
</dbReference>
<dbReference type="Pfam" id="PF00650">
    <property type="entry name" value="CRAL_TRIO"/>
    <property type="match status" value="1"/>
</dbReference>
<dbReference type="RefSeq" id="XP_026680499.1">
    <property type="nucleotide sequence ID" value="XM_026824698.1"/>
</dbReference>
<protein>
    <submittedName>
        <fullName evidence="3">Uncharacterized protein LOC113468058</fullName>
    </submittedName>
</protein>
<feature type="domain" description="CRAL-TRIO" evidence="1">
    <location>
        <begin position="2"/>
        <end position="141"/>
    </location>
</feature>
<accession>A0A3Q0IW65</accession>
<dbReference type="KEGG" id="dci:113468058"/>
<dbReference type="CDD" id="cd00170">
    <property type="entry name" value="SEC14"/>
    <property type="match status" value="1"/>
</dbReference>
<evidence type="ECO:0000313" key="3">
    <source>
        <dbReference type="RefSeq" id="XP_026680499.1"/>
    </source>
</evidence>
<dbReference type="SUPFAM" id="SSF52087">
    <property type="entry name" value="CRAL/TRIO domain"/>
    <property type="match status" value="1"/>
</dbReference>
<dbReference type="GeneID" id="113468058"/>
<dbReference type="Proteomes" id="UP000079169">
    <property type="component" value="Unplaced"/>
</dbReference>
<dbReference type="Gene3D" id="3.40.525.10">
    <property type="entry name" value="CRAL-TRIO lipid binding domain"/>
    <property type="match status" value="1"/>
</dbReference>
<organism evidence="2 3">
    <name type="scientific">Diaphorina citri</name>
    <name type="common">Asian citrus psyllid</name>
    <dbReference type="NCBI Taxonomy" id="121845"/>
    <lineage>
        <taxon>Eukaryota</taxon>
        <taxon>Metazoa</taxon>
        <taxon>Ecdysozoa</taxon>
        <taxon>Arthropoda</taxon>
        <taxon>Hexapoda</taxon>
        <taxon>Insecta</taxon>
        <taxon>Pterygota</taxon>
        <taxon>Neoptera</taxon>
        <taxon>Paraneoptera</taxon>
        <taxon>Hemiptera</taxon>
        <taxon>Sternorrhyncha</taxon>
        <taxon>Psylloidea</taxon>
        <taxon>Psyllidae</taxon>
        <taxon>Diaphorininae</taxon>
        <taxon>Diaphorina</taxon>
    </lineage>
</organism>
<dbReference type="AlphaFoldDB" id="A0A3Q0IW65"/>